<accession>A0A822XCC3</accession>
<dbReference type="AlphaFoldDB" id="A0A822XCC3"/>
<name>A0A822XCC3_NELNU</name>
<organism evidence="1 2">
    <name type="scientific">Nelumbo nucifera</name>
    <name type="common">Sacred lotus</name>
    <dbReference type="NCBI Taxonomy" id="4432"/>
    <lineage>
        <taxon>Eukaryota</taxon>
        <taxon>Viridiplantae</taxon>
        <taxon>Streptophyta</taxon>
        <taxon>Embryophyta</taxon>
        <taxon>Tracheophyta</taxon>
        <taxon>Spermatophyta</taxon>
        <taxon>Magnoliopsida</taxon>
        <taxon>Proteales</taxon>
        <taxon>Nelumbonaceae</taxon>
        <taxon>Nelumbo</taxon>
    </lineage>
</organism>
<evidence type="ECO:0000313" key="1">
    <source>
        <dbReference type="EMBL" id="DAD19064.1"/>
    </source>
</evidence>
<keyword evidence="2" id="KW-1185">Reference proteome</keyword>
<comment type="caution">
    <text evidence="1">The sequence shown here is derived from an EMBL/GenBank/DDBJ whole genome shotgun (WGS) entry which is preliminary data.</text>
</comment>
<dbReference type="EMBL" id="DUZY01000001">
    <property type="protein sequence ID" value="DAD19064.1"/>
    <property type="molecule type" value="Genomic_DNA"/>
</dbReference>
<proteinExistence type="predicted"/>
<gene>
    <name evidence="1" type="ORF">HUJ06_020527</name>
</gene>
<evidence type="ECO:0000313" key="2">
    <source>
        <dbReference type="Proteomes" id="UP000607653"/>
    </source>
</evidence>
<sequence length="58" mass="6497">MSGRSIQLSLDPYASSFYSSPQEVCIREDDDEVELQVARKRLIDVMRLGVGQGLTHSI</sequence>
<protein>
    <submittedName>
        <fullName evidence="1">Uncharacterized protein</fullName>
    </submittedName>
</protein>
<reference evidence="1 2" key="1">
    <citation type="journal article" date="2020" name="Mol. Biol. Evol.">
        <title>Distinct Expression and Methylation Patterns for Genes with Different Fates following a Single Whole-Genome Duplication in Flowering Plants.</title>
        <authorList>
            <person name="Shi T."/>
            <person name="Rahmani R.S."/>
            <person name="Gugger P.F."/>
            <person name="Wang M."/>
            <person name="Li H."/>
            <person name="Zhang Y."/>
            <person name="Li Z."/>
            <person name="Wang Q."/>
            <person name="Van de Peer Y."/>
            <person name="Marchal K."/>
            <person name="Chen J."/>
        </authorList>
    </citation>
    <scope>NUCLEOTIDE SEQUENCE [LARGE SCALE GENOMIC DNA]</scope>
    <source>
        <tissue evidence="1">Leaf</tissue>
    </source>
</reference>
<dbReference type="Proteomes" id="UP000607653">
    <property type="component" value="Unassembled WGS sequence"/>
</dbReference>